<evidence type="ECO:0000256" key="2">
    <source>
        <dbReference type="ARBA" id="ARBA00023043"/>
    </source>
</evidence>
<feature type="repeat" description="ANK" evidence="3">
    <location>
        <begin position="663"/>
        <end position="695"/>
    </location>
</feature>
<dbReference type="PANTHER" id="PTHR24126">
    <property type="entry name" value="ANKYRIN REPEAT, PH AND SEC7 DOMAIN CONTAINING PROTEIN SECG-RELATED"/>
    <property type="match status" value="1"/>
</dbReference>
<comment type="caution">
    <text evidence="5">The sequence shown here is derived from an EMBL/GenBank/DDBJ whole genome shotgun (WGS) entry which is preliminary data.</text>
</comment>
<evidence type="ECO:0000256" key="3">
    <source>
        <dbReference type="PROSITE-ProRule" id="PRU00023"/>
    </source>
</evidence>
<dbReference type="PROSITE" id="PS50088">
    <property type="entry name" value="ANK_REPEAT"/>
    <property type="match status" value="2"/>
</dbReference>
<evidence type="ECO:0000313" key="5">
    <source>
        <dbReference type="EMBL" id="ORZ31172.1"/>
    </source>
</evidence>
<dbReference type="AlphaFoldDB" id="A0A1Y2HDM2"/>
<feature type="region of interest" description="Disordered" evidence="4">
    <location>
        <begin position="759"/>
        <end position="790"/>
    </location>
</feature>
<protein>
    <submittedName>
        <fullName evidence="5">Uncharacterized protein</fullName>
    </submittedName>
</protein>
<feature type="compositionally biased region" description="Polar residues" evidence="4">
    <location>
        <begin position="759"/>
        <end position="774"/>
    </location>
</feature>
<dbReference type="EMBL" id="MCFL01000065">
    <property type="protein sequence ID" value="ORZ31172.1"/>
    <property type="molecule type" value="Genomic_DNA"/>
</dbReference>
<dbReference type="Proteomes" id="UP000193411">
    <property type="component" value="Unassembled WGS sequence"/>
</dbReference>
<feature type="repeat" description="ANK" evidence="3">
    <location>
        <begin position="535"/>
        <end position="567"/>
    </location>
</feature>
<dbReference type="Gene3D" id="1.25.40.20">
    <property type="entry name" value="Ankyrin repeat-containing domain"/>
    <property type="match status" value="2"/>
</dbReference>
<keyword evidence="6" id="KW-1185">Reference proteome</keyword>
<dbReference type="PROSITE" id="PS50297">
    <property type="entry name" value="ANK_REP_REGION"/>
    <property type="match status" value="2"/>
</dbReference>
<evidence type="ECO:0000256" key="1">
    <source>
        <dbReference type="ARBA" id="ARBA00022737"/>
    </source>
</evidence>
<dbReference type="InterPro" id="IPR036770">
    <property type="entry name" value="Ankyrin_rpt-contain_sf"/>
</dbReference>
<keyword evidence="1" id="KW-0677">Repeat</keyword>
<reference evidence="5 6" key="1">
    <citation type="submission" date="2016-07" db="EMBL/GenBank/DDBJ databases">
        <title>Pervasive Adenine N6-methylation of Active Genes in Fungi.</title>
        <authorList>
            <consortium name="DOE Joint Genome Institute"/>
            <person name="Mondo S.J."/>
            <person name="Dannebaum R.O."/>
            <person name="Kuo R.C."/>
            <person name="Labutti K."/>
            <person name="Haridas S."/>
            <person name="Kuo A."/>
            <person name="Salamov A."/>
            <person name="Ahrendt S.R."/>
            <person name="Lipzen A."/>
            <person name="Sullivan W."/>
            <person name="Andreopoulos W.B."/>
            <person name="Clum A."/>
            <person name="Lindquist E."/>
            <person name="Daum C."/>
            <person name="Ramamoorthy G.K."/>
            <person name="Gryganskyi A."/>
            <person name="Culley D."/>
            <person name="Magnuson J.K."/>
            <person name="James T.Y."/>
            <person name="O'Malley M.A."/>
            <person name="Stajich J.E."/>
            <person name="Spatafora J.W."/>
            <person name="Visel A."/>
            <person name="Grigoriev I.V."/>
        </authorList>
    </citation>
    <scope>NUCLEOTIDE SEQUENCE [LARGE SCALE GENOMIC DNA]</scope>
    <source>
        <strain evidence="5 6">PL171</strain>
    </source>
</reference>
<keyword evidence="2 3" id="KW-0040">ANK repeat</keyword>
<accession>A0A1Y2HDM2</accession>
<dbReference type="Pfam" id="PF12796">
    <property type="entry name" value="Ank_2"/>
    <property type="match status" value="1"/>
</dbReference>
<proteinExistence type="predicted"/>
<dbReference type="InterPro" id="IPR002110">
    <property type="entry name" value="Ankyrin_rpt"/>
</dbReference>
<dbReference type="OrthoDB" id="539213at2759"/>
<sequence length="850" mass="95360">MSPSPPPGATSTATAVTPVPIPKLDPAAYTSRLTAACSTSAAARDALRAEYVHAENYARTLLRNTATRPRKSRTRTCCCCRCTRCPTRLAVCPNGSLKTLRRPLCLRRPQMPSPPRAPLCLRSRRVCLELETVYIGRARLPELGQCVCCRGSVQACLTHLDPSTSYGDRRDYFLEKHAAADIDLFLYGLDEEAAKKKMEEIYDQITDAVPFEMVAIRTTHSVSICAQFPYRHIQIILRLYASPAETLMGFDVDSCAVATRQPSLAHATCPLCFLTQTNTVDMTRRSPTYESRLAKYAKRGFEVRVPSLRRDEIDPQIYERSFDKVRGLARLLLFEALGDQEVRIEYKETQRQRKGRPRHPNAGQFQARQYLRSKDLKAQEAMEATSDYSHVFIPYGPEYTASRIVRVLFKKDKNINNEWFMRKRGVRVHQHPVFIGSMTDILTDCCGACPKPKSDQDFADLEKFVHGDIKFIEDDPGRQSIGSFHPLTDDDWASDAYIPGDRAPLFAAVSRGNLSAITTYLDAHPAHDLEARDWVGRTLLHLAVLCARTDIVRELVQRGARVSAPMPDGRLPLHLAVEYGLQDIAEIVWERQVKNAAEVEKMEKEGKKDADGDVQMGEVKPNGEKDVTANVAKTKPTSALYDDAEAEELEPDVHEIDHRDWDYNMSPLSYAILYGHIDLVRWLLECGAAAKQIPNSALPRLQIASTKPLALAMLCPDMSRGMLIAEMLLERGAKVDVQVLNMALQLDDKSNDFLTGKSVASSGRGSAFSNTFSKPTRRLPHQSRSTSSLFLPLMPTTQRRCATSWPWVVRRNGHPNGSCRPRAFPWTMLKAACDMRRSPYPSRSRSMAGK</sequence>
<name>A0A1Y2HDM2_9FUNG</name>
<dbReference type="Pfam" id="PF13606">
    <property type="entry name" value="Ank_3"/>
    <property type="match status" value="1"/>
</dbReference>
<evidence type="ECO:0000256" key="4">
    <source>
        <dbReference type="SAM" id="MobiDB-lite"/>
    </source>
</evidence>
<dbReference type="PANTHER" id="PTHR24126:SF14">
    <property type="entry name" value="ANK_REP_REGION DOMAIN-CONTAINING PROTEIN"/>
    <property type="match status" value="1"/>
</dbReference>
<organism evidence="5 6">
    <name type="scientific">Catenaria anguillulae PL171</name>
    <dbReference type="NCBI Taxonomy" id="765915"/>
    <lineage>
        <taxon>Eukaryota</taxon>
        <taxon>Fungi</taxon>
        <taxon>Fungi incertae sedis</taxon>
        <taxon>Blastocladiomycota</taxon>
        <taxon>Blastocladiomycetes</taxon>
        <taxon>Blastocladiales</taxon>
        <taxon>Catenariaceae</taxon>
        <taxon>Catenaria</taxon>
    </lineage>
</organism>
<dbReference type="STRING" id="765915.A0A1Y2HDM2"/>
<dbReference type="SUPFAM" id="SSF48403">
    <property type="entry name" value="Ankyrin repeat"/>
    <property type="match status" value="1"/>
</dbReference>
<dbReference type="SMART" id="SM00248">
    <property type="entry name" value="ANK"/>
    <property type="match status" value="4"/>
</dbReference>
<gene>
    <name evidence="5" type="ORF">BCR44DRAFT_1276921</name>
</gene>
<evidence type="ECO:0000313" key="6">
    <source>
        <dbReference type="Proteomes" id="UP000193411"/>
    </source>
</evidence>